<feature type="chain" id="PRO_5024307880" evidence="2">
    <location>
        <begin position="17"/>
        <end position="243"/>
    </location>
</feature>
<feature type="region of interest" description="Disordered" evidence="1">
    <location>
        <begin position="166"/>
        <end position="220"/>
    </location>
</feature>
<evidence type="ECO:0000313" key="4">
    <source>
        <dbReference type="WBParaSite" id="TMUE_3000010740.1"/>
    </source>
</evidence>
<evidence type="ECO:0000256" key="1">
    <source>
        <dbReference type="SAM" id="MobiDB-lite"/>
    </source>
</evidence>
<keyword evidence="3" id="KW-1185">Reference proteome</keyword>
<name>A0A5S6QU43_TRIMR</name>
<proteinExistence type="predicted"/>
<reference evidence="4" key="1">
    <citation type="submission" date="2019-12" db="UniProtKB">
        <authorList>
            <consortium name="WormBaseParasite"/>
        </authorList>
    </citation>
    <scope>IDENTIFICATION</scope>
</reference>
<feature type="compositionally biased region" description="Polar residues" evidence="1">
    <location>
        <begin position="179"/>
        <end position="189"/>
    </location>
</feature>
<evidence type="ECO:0000313" key="3">
    <source>
        <dbReference type="Proteomes" id="UP000046395"/>
    </source>
</evidence>
<protein>
    <submittedName>
        <fullName evidence="4">Uncharacterized protein</fullName>
    </submittedName>
</protein>
<dbReference type="AlphaFoldDB" id="A0A5S6QU43"/>
<dbReference type="Proteomes" id="UP000046395">
    <property type="component" value="Unassembled WGS sequence"/>
</dbReference>
<evidence type="ECO:0000256" key="2">
    <source>
        <dbReference type="SAM" id="SignalP"/>
    </source>
</evidence>
<feature type="signal peptide" evidence="2">
    <location>
        <begin position="1"/>
        <end position="16"/>
    </location>
</feature>
<feature type="compositionally biased region" description="Polar residues" evidence="1">
    <location>
        <begin position="196"/>
        <end position="219"/>
    </location>
</feature>
<dbReference type="WBParaSite" id="TMUE_3000010740.1">
    <property type="protein sequence ID" value="TMUE_3000010740.1"/>
    <property type="gene ID" value="WBGene00285532"/>
</dbReference>
<keyword evidence="2" id="KW-0732">Signal</keyword>
<organism evidence="3 4">
    <name type="scientific">Trichuris muris</name>
    <name type="common">Mouse whipworm</name>
    <dbReference type="NCBI Taxonomy" id="70415"/>
    <lineage>
        <taxon>Eukaryota</taxon>
        <taxon>Metazoa</taxon>
        <taxon>Ecdysozoa</taxon>
        <taxon>Nematoda</taxon>
        <taxon>Enoplea</taxon>
        <taxon>Dorylaimia</taxon>
        <taxon>Trichinellida</taxon>
        <taxon>Trichuridae</taxon>
        <taxon>Trichuris</taxon>
    </lineage>
</organism>
<sequence>MIIFSLLVILFPPIQGQSDRQKAATSSGSDLFEHIGGLVGQMMTKFTAAGGPAVLWSQTGCQSDPIECEYWQCIMDNIKNSPQIANLKLGSKIMFDPELRHLFATNPELLANGCQSSGAPRLQCDLFSNLLQIVDTAATKTSKPRGTGTRNRATPTHTVNNQRLKMTSTGYPDFDTNESKQYSRASNDYSDYYDTKTVNPVTGNRNILPNGGNPSSTYQPKDCDAILLRKYNTRGKLRRRTRD</sequence>
<accession>A0A5S6QU43</accession>